<dbReference type="SUPFAM" id="SSF46894">
    <property type="entry name" value="C-terminal effector domain of the bipartite response regulators"/>
    <property type="match status" value="1"/>
</dbReference>
<evidence type="ECO:0000256" key="4">
    <source>
        <dbReference type="ARBA" id="ARBA00023125"/>
    </source>
</evidence>
<dbReference type="SUPFAM" id="SSF52172">
    <property type="entry name" value="CheY-like"/>
    <property type="match status" value="1"/>
</dbReference>
<dbReference type="EMBL" id="CP042652">
    <property type="protein sequence ID" value="QKE27341.1"/>
    <property type="molecule type" value="Genomic_DNA"/>
</dbReference>
<keyword evidence="2" id="KW-0902">Two-component regulatory system</keyword>
<dbReference type="InterPro" id="IPR039420">
    <property type="entry name" value="WalR-like"/>
</dbReference>
<evidence type="ECO:0000259" key="9">
    <source>
        <dbReference type="PROSITE" id="PS51755"/>
    </source>
</evidence>
<evidence type="ECO:0000256" key="5">
    <source>
        <dbReference type="ARBA" id="ARBA00023163"/>
    </source>
</evidence>
<evidence type="ECO:0000259" key="8">
    <source>
        <dbReference type="PROSITE" id="PS50110"/>
    </source>
</evidence>
<keyword evidence="5" id="KW-0804">Transcription</keyword>
<evidence type="ECO:0000313" key="11">
    <source>
        <dbReference type="Proteomes" id="UP000503483"/>
    </source>
</evidence>
<dbReference type="PANTHER" id="PTHR48111">
    <property type="entry name" value="REGULATOR OF RPOS"/>
    <property type="match status" value="1"/>
</dbReference>
<dbReference type="GO" id="GO:0000976">
    <property type="term" value="F:transcription cis-regulatory region binding"/>
    <property type="evidence" value="ECO:0007669"/>
    <property type="project" value="TreeGrafter"/>
</dbReference>
<dbReference type="Pfam" id="PF00486">
    <property type="entry name" value="Trans_reg_C"/>
    <property type="match status" value="1"/>
</dbReference>
<dbReference type="InterPro" id="IPR011006">
    <property type="entry name" value="CheY-like_superfamily"/>
</dbReference>
<feature type="domain" description="OmpR/PhoB-type" evidence="9">
    <location>
        <begin position="119"/>
        <end position="213"/>
    </location>
</feature>
<dbReference type="GO" id="GO:0006355">
    <property type="term" value="P:regulation of DNA-templated transcription"/>
    <property type="evidence" value="ECO:0007669"/>
    <property type="project" value="InterPro"/>
</dbReference>
<dbReference type="InterPro" id="IPR001867">
    <property type="entry name" value="OmpR/PhoB-type_DNA-bd"/>
</dbReference>
<dbReference type="Gene3D" id="3.40.50.2300">
    <property type="match status" value="1"/>
</dbReference>
<reference evidence="10 11" key="1">
    <citation type="submission" date="2019-08" db="EMBL/GenBank/DDBJ databases">
        <title>Complete genome sequence of Arcobacter acticola.</title>
        <authorList>
            <person name="Miller W."/>
        </authorList>
    </citation>
    <scope>NUCLEOTIDE SEQUENCE [LARGE SCALE GENOMIC DNA]</scope>
    <source>
        <strain evidence="10 11">KCTC 52212</strain>
    </source>
</reference>
<evidence type="ECO:0000256" key="1">
    <source>
        <dbReference type="ARBA" id="ARBA00022553"/>
    </source>
</evidence>
<evidence type="ECO:0000256" key="7">
    <source>
        <dbReference type="PROSITE-ProRule" id="PRU01091"/>
    </source>
</evidence>
<dbReference type="InterPro" id="IPR001789">
    <property type="entry name" value="Sig_transdc_resp-reg_receiver"/>
</dbReference>
<keyword evidence="11" id="KW-1185">Reference proteome</keyword>
<feature type="domain" description="Response regulatory" evidence="8">
    <location>
        <begin position="2"/>
        <end position="115"/>
    </location>
</feature>
<name>A0A6M8EKH6_9BACT</name>
<dbReference type="PANTHER" id="PTHR48111:SF21">
    <property type="entry name" value="DNA-BINDING DUAL MASTER TRANSCRIPTIONAL REGULATOR RPAA"/>
    <property type="match status" value="1"/>
</dbReference>
<dbReference type="Proteomes" id="UP000503483">
    <property type="component" value="Chromosome"/>
</dbReference>
<feature type="DNA-binding region" description="OmpR/PhoB-type" evidence="7">
    <location>
        <begin position="119"/>
        <end position="213"/>
    </location>
</feature>
<dbReference type="Pfam" id="PF00072">
    <property type="entry name" value="Response_reg"/>
    <property type="match status" value="1"/>
</dbReference>
<evidence type="ECO:0000256" key="3">
    <source>
        <dbReference type="ARBA" id="ARBA00023015"/>
    </source>
</evidence>
<evidence type="ECO:0000256" key="2">
    <source>
        <dbReference type="ARBA" id="ARBA00023012"/>
    </source>
</evidence>
<gene>
    <name evidence="10" type="ORF">AACT_0107</name>
</gene>
<dbReference type="KEGG" id="paco:AACT_0107"/>
<evidence type="ECO:0000313" key="10">
    <source>
        <dbReference type="EMBL" id="QKE27341.1"/>
    </source>
</evidence>
<keyword evidence="4 7" id="KW-0238">DNA-binding</keyword>
<dbReference type="RefSeq" id="WP_172123957.1">
    <property type="nucleotide sequence ID" value="NZ_CP042652.1"/>
</dbReference>
<evidence type="ECO:0000256" key="6">
    <source>
        <dbReference type="PROSITE-ProRule" id="PRU00169"/>
    </source>
</evidence>
<dbReference type="SMART" id="SM00448">
    <property type="entry name" value="REC"/>
    <property type="match status" value="1"/>
</dbReference>
<dbReference type="SMART" id="SM00862">
    <property type="entry name" value="Trans_reg_C"/>
    <property type="match status" value="1"/>
</dbReference>
<protein>
    <submittedName>
        <fullName evidence="10">Two-component system response regulator</fullName>
    </submittedName>
</protein>
<dbReference type="GO" id="GO:0000156">
    <property type="term" value="F:phosphorelay response regulator activity"/>
    <property type="evidence" value="ECO:0007669"/>
    <property type="project" value="TreeGrafter"/>
</dbReference>
<accession>A0A6M8EKH6</accession>
<dbReference type="Gene3D" id="1.10.10.10">
    <property type="entry name" value="Winged helix-like DNA-binding domain superfamily/Winged helix DNA-binding domain"/>
    <property type="match status" value="1"/>
</dbReference>
<dbReference type="InterPro" id="IPR016032">
    <property type="entry name" value="Sig_transdc_resp-reg_C-effctor"/>
</dbReference>
<dbReference type="AlphaFoldDB" id="A0A6M8EKH6"/>
<dbReference type="GO" id="GO:0032993">
    <property type="term" value="C:protein-DNA complex"/>
    <property type="evidence" value="ECO:0007669"/>
    <property type="project" value="TreeGrafter"/>
</dbReference>
<keyword evidence="3" id="KW-0805">Transcription regulation</keyword>
<dbReference type="PROSITE" id="PS50110">
    <property type="entry name" value="RESPONSE_REGULATORY"/>
    <property type="match status" value="1"/>
</dbReference>
<dbReference type="PROSITE" id="PS51755">
    <property type="entry name" value="OMPR_PHOB"/>
    <property type="match status" value="1"/>
</dbReference>
<organism evidence="10 11">
    <name type="scientific">Arcobacter acticola</name>
    <dbReference type="NCBI Taxonomy" id="1849015"/>
    <lineage>
        <taxon>Bacteria</taxon>
        <taxon>Pseudomonadati</taxon>
        <taxon>Campylobacterota</taxon>
        <taxon>Epsilonproteobacteria</taxon>
        <taxon>Campylobacterales</taxon>
        <taxon>Arcobacteraceae</taxon>
        <taxon>Arcobacter</taxon>
    </lineage>
</organism>
<dbReference type="InterPro" id="IPR036388">
    <property type="entry name" value="WH-like_DNA-bd_sf"/>
</dbReference>
<keyword evidence="1 6" id="KW-0597">Phosphoprotein</keyword>
<dbReference type="GO" id="GO:0005829">
    <property type="term" value="C:cytosol"/>
    <property type="evidence" value="ECO:0007669"/>
    <property type="project" value="TreeGrafter"/>
</dbReference>
<feature type="modified residue" description="4-aspartylphosphate" evidence="6">
    <location>
        <position position="50"/>
    </location>
</feature>
<sequence>MKIFLLEDNKTLNEAIKLKFELKGYKVYSYLCGEEAFNNITNGFSCFLLDIHVPNVDGLKILKKIREYYDNVPVVIISSTVELDIIKKSYSFGCNDYLKKPFFIDELEIKVDKLCNIPDNEVLFDEKSFFNFSESIITIDGEKKVLTEKENLLVNLFLLNKNKLVSYENIQNYVWKGEYASIDAIRTLIRRLRKKIDKTTIKASSNRGYYLYVEC</sequence>
<proteinExistence type="predicted"/>